<accession>A0A1B0FFT9</accession>
<dbReference type="Proteomes" id="UP000092444">
    <property type="component" value="Unassembled WGS sequence"/>
</dbReference>
<dbReference type="Gene3D" id="3.30.360.10">
    <property type="entry name" value="Dihydrodipicolinate Reductase, domain 2"/>
    <property type="match status" value="1"/>
</dbReference>
<proteinExistence type="predicted"/>
<sequence length="71" mass="7817">MCDAAMGGGVLNLVGSHVIDLVSFLLKQQVVAVLIYEYFHHRSFPGVVGLLNALVRDTTEIDRSFTTVRLL</sequence>
<evidence type="ECO:0000313" key="1">
    <source>
        <dbReference type="EnsemblMetazoa" id="GMOY002507-PA"/>
    </source>
</evidence>
<organism evidence="1 2">
    <name type="scientific">Glossina morsitans morsitans</name>
    <name type="common">Savannah tsetse fly</name>
    <dbReference type="NCBI Taxonomy" id="37546"/>
    <lineage>
        <taxon>Eukaryota</taxon>
        <taxon>Metazoa</taxon>
        <taxon>Ecdysozoa</taxon>
        <taxon>Arthropoda</taxon>
        <taxon>Hexapoda</taxon>
        <taxon>Insecta</taxon>
        <taxon>Pterygota</taxon>
        <taxon>Neoptera</taxon>
        <taxon>Endopterygota</taxon>
        <taxon>Diptera</taxon>
        <taxon>Brachycera</taxon>
        <taxon>Muscomorpha</taxon>
        <taxon>Hippoboscoidea</taxon>
        <taxon>Glossinidae</taxon>
        <taxon>Glossina</taxon>
    </lineage>
</organism>
<evidence type="ECO:0000313" key="2">
    <source>
        <dbReference type="Proteomes" id="UP000092444"/>
    </source>
</evidence>
<dbReference type="STRING" id="37546.A0A1B0FFT9"/>
<protein>
    <submittedName>
        <fullName evidence="1">Uncharacterized protein</fullName>
    </submittedName>
</protein>
<dbReference type="EnsemblMetazoa" id="GMOY002507-RA">
    <property type="protein sequence ID" value="GMOY002507-PA"/>
    <property type="gene ID" value="GMOY002507"/>
</dbReference>
<reference evidence="1" key="1">
    <citation type="submission" date="2020-05" db="UniProtKB">
        <authorList>
            <consortium name="EnsemblMetazoa"/>
        </authorList>
    </citation>
    <scope>IDENTIFICATION</scope>
    <source>
        <strain evidence="1">Yale</strain>
    </source>
</reference>
<dbReference type="VEuPathDB" id="VectorBase:GMOY002507"/>
<name>A0A1B0FFT9_GLOMM</name>
<dbReference type="EMBL" id="CCAG010004972">
    <property type="status" value="NOT_ANNOTATED_CDS"/>
    <property type="molecule type" value="Genomic_DNA"/>
</dbReference>
<keyword evidence="2" id="KW-1185">Reference proteome</keyword>
<dbReference type="AlphaFoldDB" id="A0A1B0FFT9"/>